<sequence length="115" mass="14132">MEGIYFFEKKVAWNEVKIHNGEKKEWTEYGWMQWSFKTKREEKKTWRRQRSGKKKHVSQWYTHPIHACMQGQPTLPSKKRKKEKKKREGGVFQLLYLSIFLSFGFFNFFNGRVHR</sequence>
<proteinExistence type="predicted"/>
<gene>
    <name evidence="2" type="ORF">I7I53_08472</name>
</gene>
<dbReference type="VEuPathDB" id="FungiDB:I7I53_08472"/>
<dbReference type="AlphaFoldDB" id="A0A8A1LJD2"/>
<accession>A0A8A1LJD2</accession>
<protein>
    <submittedName>
        <fullName evidence="2">Uncharacterized protein</fullName>
    </submittedName>
</protein>
<keyword evidence="1" id="KW-0472">Membrane</keyword>
<evidence type="ECO:0000313" key="2">
    <source>
        <dbReference type="EMBL" id="QSS52743.1"/>
    </source>
</evidence>
<keyword evidence="1" id="KW-0812">Transmembrane</keyword>
<feature type="transmembrane region" description="Helical" evidence="1">
    <location>
        <begin position="89"/>
        <end position="109"/>
    </location>
</feature>
<reference evidence="2" key="1">
    <citation type="submission" date="2021-01" db="EMBL/GenBank/DDBJ databases">
        <title>Chromosome-level genome assembly of a human fungal pathogen reveals clustering of transcriptionally co-regulated genes.</title>
        <authorList>
            <person name="Voorhies M."/>
            <person name="Cohen S."/>
            <person name="Shea T.P."/>
            <person name="Petrus S."/>
            <person name="Munoz J.F."/>
            <person name="Poplawski S."/>
            <person name="Goldman W.E."/>
            <person name="Michael T."/>
            <person name="Cuomo C.A."/>
            <person name="Sil A."/>
            <person name="Beyhan S."/>
        </authorList>
    </citation>
    <scope>NUCLEOTIDE SEQUENCE</scope>
    <source>
        <strain evidence="2">H88</strain>
    </source>
</reference>
<evidence type="ECO:0000256" key="1">
    <source>
        <dbReference type="SAM" id="Phobius"/>
    </source>
</evidence>
<keyword evidence="1" id="KW-1133">Transmembrane helix</keyword>
<dbReference type="EMBL" id="CP069103">
    <property type="protein sequence ID" value="QSS52743.1"/>
    <property type="molecule type" value="Genomic_DNA"/>
</dbReference>
<evidence type="ECO:0000313" key="3">
    <source>
        <dbReference type="Proteomes" id="UP000663419"/>
    </source>
</evidence>
<dbReference type="Proteomes" id="UP000663419">
    <property type="component" value="Chromosome 2"/>
</dbReference>
<name>A0A8A1LJD2_AJEC8</name>
<organism evidence="2 3">
    <name type="scientific">Ajellomyces capsulatus (strain H88)</name>
    <name type="common">Darling's disease fungus</name>
    <name type="synonym">Histoplasma capsulatum</name>
    <dbReference type="NCBI Taxonomy" id="544711"/>
    <lineage>
        <taxon>Eukaryota</taxon>
        <taxon>Fungi</taxon>
        <taxon>Dikarya</taxon>
        <taxon>Ascomycota</taxon>
        <taxon>Pezizomycotina</taxon>
        <taxon>Eurotiomycetes</taxon>
        <taxon>Eurotiomycetidae</taxon>
        <taxon>Onygenales</taxon>
        <taxon>Ajellomycetaceae</taxon>
        <taxon>Histoplasma</taxon>
    </lineage>
</organism>